<comment type="caution">
    <text evidence="1">The sequence shown here is derived from an EMBL/GenBank/DDBJ whole genome shotgun (WGS) entry which is preliminary data.</text>
</comment>
<dbReference type="EMBL" id="BONV01000033">
    <property type="protein sequence ID" value="GIG82786.1"/>
    <property type="molecule type" value="Genomic_DNA"/>
</dbReference>
<evidence type="ECO:0000313" key="2">
    <source>
        <dbReference type="Proteomes" id="UP000630097"/>
    </source>
</evidence>
<proteinExistence type="predicted"/>
<sequence length="164" mass="17867">MRPASIGAPGTLAGQVRLAGDLRAPRMIDVTDLRALPGRDVEVGFLCRKSGVRRHRFAGPLLLDVLRAAEPDFDPAERKDRLRFLISVLGRDGHRAVLSWGEIDPEFGNVPAVLGLHMDGRDLGEHGPHLVVPGDRCGGRHVSEVVEVRVSADDLLWARDSPHA</sequence>
<dbReference type="Gene3D" id="3.90.420.10">
    <property type="entry name" value="Oxidoreductase, molybdopterin-binding domain"/>
    <property type="match status" value="1"/>
</dbReference>
<name>A0A8J3PX64_9ACTN</name>
<reference evidence="1 2" key="1">
    <citation type="submission" date="2021-01" db="EMBL/GenBank/DDBJ databases">
        <title>Whole genome shotgun sequence of Planotetraspora kaengkrachanensis NBRC 104272.</title>
        <authorList>
            <person name="Komaki H."/>
            <person name="Tamura T."/>
        </authorList>
    </citation>
    <scope>NUCLEOTIDE SEQUENCE [LARGE SCALE GENOMIC DNA]</scope>
    <source>
        <strain evidence="1 2">NBRC 104272</strain>
    </source>
</reference>
<dbReference type="RefSeq" id="WP_203886117.1">
    <property type="nucleotide sequence ID" value="NZ_BAABHH010000024.1"/>
</dbReference>
<dbReference type="InterPro" id="IPR036374">
    <property type="entry name" value="OxRdtase_Mopterin-bd_sf"/>
</dbReference>
<dbReference type="AlphaFoldDB" id="A0A8J3PX64"/>
<protein>
    <submittedName>
        <fullName evidence="1">Molybdopterin-binding oxidoreductase</fullName>
    </submittedName>
</protein>
<accession>A0A8J3PX64</accession>
<keyword evidence="2" id="KW-1185">Reference proteome</keyword>
<gene>
    <name evidence="1" type="ORF">Pka01_59130</name>
</gene>
<organism evidence="1 2">
    <name type="scientific">Planotetraspora kaengkrachanensis</name>
    <dbReference type="NCBI Taxonomy" id="575193"/>
    <lineage>
        <taxon>Bacteria</taxon>
        <taxon>Bacillati</taxon>
        <taxon>Actinomycetota</taxon>
        <taxon>Actinomycetes</taxon>
        <taxon>Streptosporangiales</taxon>
        <taxon>Streptosporangiaceae</taxon>
        <taxon>Planotetraspora</taxon>
    </lineage>
</organism>
<dbReference type="Proteomes" id="UP000630097">
    <property type="component" value="Unassembled WGS sequence"/>
</dbReference>
<dbReference type="SUPFAM" id="SSF56524">
    <property type="entry name" value="Oxidoreductase molybdopterin-binding domain"/>
    <property type="match status" value="1"/>
</dbReference>
<evidence type="ECO:0000313" key="1">
    <source>
        <dbReference type="EMBL" id="GIG82786.1"/>
    </source>
</evidence>